<evidence type="ECO:0000313" key="4">
    <source>
        <dbReference type="EMBL" id="CAF3642756.1"/>
    </source>
</evidence>
<dbReference type="Proteomes" id="UP000663881">
    <property type="component" value="Unassembled WGS sequence"/>
</dbReference>
<dbReference type="EMBL" id="CAJOAZ010001041">
    <property type="protein sequence ID" value="CAF3754740.1"/>
    <property type="molecule type" value="Genomic_DNA"/>
</dbReference>
<proteinExistence type="predicted"/>
<comment type="caution">
    <text evidence="3">The sequence shown here is derived from an EMBL/GenBank/DDBJ whole genome shotgun (WGS) entry which is preliminary data.</text>
</comment>
<accession>A0A815TE96</accession>
<dbReference type="OrthoDB" id="10070478at2759"/>
<name>A0A815TE96_9BILA</name>
<dbReference type="EMBL" id="CAJNOG010000992">
    <property type="protein sequence ID" value="CAF1393969.1"/>
    <property type="molecule type" value="Genomic_DNA"/>
</dbReference>
<reference evidence="3" key="1">
    <citation type="submission" date="2021-02" db="EMBL/GenBank/DDBJ databases">
        <authorList>
            <person name="Nowell W R."/>
        </authorList>
    </citation>
    <scope>NUCLEOTIDE SEQUENCE</scope>
</reference>
<dbReference type="Proteomes" id="UP000663845">
    <property type="component" value="Unassembled WGS sequence"/>
</dbReference>
<dbReference type="Proteomes" id="UP000663860">
    <property type="component" value="Unassembled WGS sequence"/>
</dbReference>
<sequence>MMVSRESERPGNINLNGGRASMIVEEQISNLPPAYYEMTQQISVTIETQQQFLLPPTYEDFVRRQNRNDETNL</sequence>
<dbReference type="Proteomes" id="UP000663844">
    <property type="component" value="Unassembled WGS sequence"/>
</dbReference>
<evidence type="ECO:0000313" key="3">
    <source>
        <dbReference type="EMBL" id="CAF1501865.1"/>
    </source>
</evidence>
<dbReference type="Proteomes" id="UP000663891">
    <property type="component" value="Unassembled WGS sequence"/>
</dbReference>
<organism evidence="3 7">
    <name type="scientific">Adineta steineri</name>
    <dbReference type="NCBI Taxonomy" id="433720"/>
    <lineage>
        <taxon>Eukaryota</taxon>
        <taxon>Metazoa</taxon>
        <taxon>Spiralia</taxon>
        <taxon>Gnathifera</taxon>
        <taxon>Rotifera</taxon>
        <taxon>Eurotatoria</taxon>
        <taxon>Bdelloidea</taxon>
        <taxon>Adinetida</taxon>
        <taxon>Adinetidae</taxon>
        <taxon>Adineta</taxon>
    </lineage>
</organism>
<dbReference type="Proteomes" id="UP000663868">
    <property type="component" value="Unassembled WGS sequence"/>
</dbReference>
<dbReference type="EMBL" id="CAJNON010002161">
    <property type="protein sequence ID" value="CAF1501865.1"/>
    <property type="molecule type" value="Genomic_DNA"/>
</dbReference>
<evidence type="ECO:0000313" key="5">
    <source>
        <dbReference type="EMBL" id="CAF3754740.1"/>
    </source>
</evidence>
<evidence type="ECO:0000313" key="2">
    <source>
        <dbReference type="EMBL" id="CAF1393969.1"/>
    </source>
</evidence>
<dbReference type="EMBL" id="CAJOAY010006476">
    <property type="protein sequence ID" value="CAF4141516.1"/>
    <property type="molecule type" value="Genomic_DNA"/>
</dbReference>
<evidence type="ECO:0000313" key="7">
    <source>
        <dbReference type="Proteomes" id="UP000663891"/>
    </source>
</evidence>
<evidence type="ECO:0000313" key="1">
    <source>
        <dbReference type="EMBL" id="CAF1288740.1"/>
    </source>
</evidence>
<evidence type="ECO:0000313" key="6">
    <source>
        <dbReference type="EMBL" id="CAF4141516.1"/>
    </source>
</evidence>
<dbReference type="AlphaFoldDB" id="A0A815TE96"/>
<protein>
    <submittedName>
        <fullName evidence="3">Uncharacterized protein</fullName>
    </submittedName>
</protein>
<dbReference type="EMBL" id="CAJNOE010000611">
    <property type="protein sequence ID" value="CAF1288740.1"/>
    <property type="molecule type" value="Genomic_DNA"/>
</dbReference>
<gene>
    <name evidence="1" type="ORF">IZO911_LOCUS33390</name>
    <name evidence="2" type="ORF">JYZ213_LOCUS37371</name>
    <name evidence="4" type="ORF">KXQ929_LOCUS7294</name>
    <name evidence="6" type="ORF">OKA104_LOCUS37777</name>
    <name evidence="5" type="ORF">OXD698_LOCUS15664</name>
    <name evidence="3" type="ORF">VCS650_LOCUS42287</name>
</gene>
<dbReference type="EMBL" id="CAJOBB010000296">
    <property type="protein sequence ID" value="CAF3642756.1"/>
    <property type="molecule type" value="Genomic_DNA"/>
</dbReference>